<proteinExistence type="predicted"/>
<dbReference type="PANTHER" id="PTHR34978">
    <property type="entry name" value="POSSIBLE SENSOR-TRANSDUCER PROTEIN BLAR"/>
    <property type="match status" value="1"/>
</dbReference>
<dbReference type="Proteomes" id="UP000484875">
    <property type="component" value="Unassembled WGS sequence"/>
</dbReference>
<evidence type="ECO:0000256" key="1">
    <source>
        <dbReference type="SAM" id="Phobius"/>
    </source>
</evidence>
<organism evidence="3 4">
    <name type="scientific">Duganella vulcania</name>
    <dbReference type="NCBI Taxonomy" id="2692166"/>
    <lineage>
        <taxon>Bacteria</taxon>
        <taxon>Pseudomonadati</taxon>
        <taxon>Pseudomonadota</taxon>
        <taxon>Betaproteobacteria</taxon>
        <taxon>Burkholderiales</taxon>
        <taxon>Oxalobacteraceae</taxon>
        <taxon>Telluria group</taxon>
        <taxon>Duganella</taxon>
    </lineage>
</organism>
<feature type="domain" description="Peptidase M56" evidence="2">
    <location>
        <begin position="16"/>
        <end position="271"/>
    </location>
</feature>
<dbReference type="CDD" id="cd07341">
    <property type="entry name" value="M56_BlaR1_MecR1_like"/>
    <property type="match status" value="1"/>
</dbReference>
<dbReference type="InterPro" id="IPR008756">
    <property type="entry name" value="Peptidase_M56"/>
</dbReference>
<evidence type="ECO:0000313" key="4">
    <source>
        <dbReference type="Proteomes" id="UP000484875"/>
    </source>
</evidence>
<feature type="transmembrane region" description="Helical" evidence="1">
    <location>
        <begin position="12"/>
        <end position="34"/>
    </location>
</feature>
<gene>
    <name evidence="3" type="ORF">GTP81_19905</name>
</gene>
<feature type="transmembrane region" description="Helical" evidence="1">
    <location>
        <begin position="99"/>
        <end position="120"/>
    </location>
</feature>
<keyword evidence="1" id="KW-1133">Transmembrane helix</keyword>
<keyword evidence="1" id="KW-0812">Transmembrane</keyword>
<accession>A0A845HJW4</accession>
<dbReference type="AlphaFoldDB" id="A0A845HJW4"/>
<evidence type="ECO:0000259" key="2">
    <source>
        <dbReference type="Pfam" id="PF05569"/>
    </source>
</evidence>
<sequence length="407" mass="43747">MPTNDIAVLLPGLLPALLRATVVLSVAVIAVIALRLPLRRCFGPGVAYAAWLAVPLCTLAALLPAAPEGSVLALHGAPSALPFAATMQELAPASSSMGVRGHIVLAWLTGALAAAALQILRQRSYLRSLGKLTRRGGIAYADALHAGPALVGLWRPIVVVPADFDDRYTPQERELILAHERTHASRRDPVANAADAALRCLNWFNPLVHIAERLMRADQELACDASVMRRHPDARRSYANAMLKTQLSANAAPLACQWQSTHPLKERIMSLNQTTPYALRMTGRFLIATAMAAGSWAAWAAQEAPKGELYDIAVKLNVDGVKSAPHLHTHSDEPASFRSGEGAQQWQAQLTLKPADNGRLFISALVKHAGKPVSKPGLLVALGEPATLKIDTDDKSHMEMELTVTQR</sequence>
<name>A0A845HJW4_9BURK</name>
<reference evidence="3 4" key="1">
    <citation type="submission" date="2019-12" db="EMBL/GenBank/DDBJ databases">
        <title>Novel species isolated from a subtropical stream in China.</title>
        <authorList>
            <person name="Lu H."/>
        </authorList>
    </citation>
    <scope>NUCLEOTIDE SEQUENCE [LARGE SCALE GENOMIC DNA]</scope>
    <source>
        <strain evidence="3 4">FT107W</strain>
    </source>
</reference>
<protein>
    <recommendedName>
        <fullName evidence="2">Peptidase M56 domain-containing protein</fullName>
    </recommendedName>
</protein>
<dbReference type="InterPro" id="IPR052173">
    <property type="entry name" value="Beta-lactam_resp_regulator"/>
</dbReference>
<evidence type="ECO:0000313" key="3">
    <source>
        <dbReference type="EMBL" id="MYN19018.1"/>
    </source>
</evidence>
<dbReference type="PANTHER" id="PTHR34978:SF3">
    <property type="entry name" value="SLR0241 PROTEIN"/>
    <property type="match status" value="1"/>
</dbReference>
<dbReference type="Pfam" id="PF05569">
    <property type="entry name" value="Peptidase_M56"/>
    <property type="match status" value="1"/>
</dbReference>
<dbReference type="RefSeq" id="WP_161091509.1">
    <property type="nucleotide sequence ID" value="NZ_WWCV01000039.1"/>
</dbReference>
<dbReference type="EMBL" id="WWCV01000039">
    <property type="protein sequence ID" value="MYN19018.1"/>
    <property type="molecule type" value="Genomic_DNA"/>
</dbReference>
<comment type="caution">
    <text evidence="3">The sequence shown here is derived from an EMBL/GenBank/DDBJ whole genome shotgun (WGS) entry which is preliminary data.</text>
</comment>
<keyword evidence="4" id="KW-1185">Reference proteome</keyword>
<keyword evidence="1" id="KW-0472">Membrane</keyword>
<feature type="transmembrane region" description="Helical" evidence="1">
    <location>
        <begin position="46"/>
        <end position="66"/>
    </location>
</feature>